<keyword evidence="3" id="KW-1185">Reference proteome</keyword>
<comment type="caution">
    <text evidence="2">The sequence shown here is derived from an EMBL/GenBank/DDBJ whole genome shotgun (WGS) entry which is preliminary data.</text>
</comment>
<evidence type="ECO:0000313" key="3">
    <source>
        <dbReference type="Proteomes" id="UP000585474"/>
    </source>
</evidence>
<gene>
    <name evidence="2" type="ORF">Acr_06g0010720</name>
</gene>
<sequence length="111" mass="12572">MSASLELVTVTSVPRINRRRARTRSSSLSELDTVMGEDKDHSTPPSIQHELTDNLFHLFAANKIWRIAARQTRSVTLLAFRHFGTEGLALWSSALDLQRRQTGSYELYSPT</sequence>
<feature type="region of interest" description="Disordered" evidence="1">
    <location>
        <begin position="19"/>
        <end position="46"/>
    </location>
</feature>
<dbReference type="EMBL" id="BJWL01000006">
    <property type="protein sequence ID" value="GFY89132.1"/>
    <property type="molecule type" value="Genomic_DNA"/>
</dbReference>
<protein>
    <submittedName>
        <fullName evidence="2">Uncharacterized protein</fullName>
    </submittedName>
</protein>
<dbReference type="AlphaFoldDB" id="A0A7J0ES27"/>
<proteinExistence type="predicted"/>
<organism evidence="2 3">
    <name type="scientific">Actinidia rufa</name>
    <dbReference type="NCBI Taxonomy" id="165716"/>
    <lineage>
        <taxon>Eukaryota</taxon>
        <taxon>Viridiplantae</taxon>
        <taxon>Streptophyta</taxon>
        <taxon>Embryophyta</taxon>
        <taxon>Tracheophyta</taxon>
        <taxon>Spermatophyta</taxon>
        <taxon>Magnoliopsida</taxon>
        <taxon>eudicotyledons</taxon>
        <taxon>Gunneridae</taxon>
        <taxon>Pentapetalae</taxon>
        <taxon>asterids</taxon>
        <taxon>Ericales</taxon>
        <taxon>Actinidiaceae</taxon>
        <taxon>Actinidia</taxon>
    </lineage>
</organism>
<accession>A0A7J0ES27</accession>
<evidence type="ECO:0000313" key="2">
    <source>
        <dbReference type="EMBL" id="GFY89132.1"/>
    </source>
</evidence>
<evidence type="ECO:0000256" key="1">
    <source>
        <dbReference type="SAM" id="MobiDB-lite"/>
    </source>
</evidence>
<dbReference type="Proteomes" id="UP000585474">
    <property type="component" value="Unassembled WGS sequence"/>
</dbReference>
<name>A0A7J0ES27_9ERIC</name>
<reference evidence="2 3" key="1">
    <citation type="submission" date="2019-07" db="EMBL/GenBank/DDBJ databases">
        <title>De Novo Assembly of kiwifruit Actinidia rufa.</title>
        <authorList>
            <person name="Sugita-Konishi S."/>
            <person name="Sato K."/>
            <person name="Mori E."/>
            <person name="Abe Y."/>
            <person name="Kisaki G."/>
            <person name="Hamano K."/>
            <person name="Suezawa K."/>
            <person name="Otani M."/>
            <person name="Fukuda T."/>
            <person name="Manabe T."/>
            <person name="Gomi K."/>
            <person name="Tabuchi M."/>
            <person name="Akimitsu K."/>
            <person name="Kataoka I."/>
        </authorList>
    </citation>
    <scope>NUCLEOTIDE SEQUENCE [LARGE SCALE GENOMIC DNA]</scope>
    <source>
        <strain evidence="3">cv. Fuchu</strain>
    </source>
</reference>